<feature type="region of interest" description="Disordered" evidence="2">
    <location>
        <begin position="543"/>
        <end position="562"/>
    </location>
</feature>
<feature type="compositionally biased region" description="Basic and acidic residues" evidence="2">
    <location>
        <begin position="395"/>
        <end position="404"/>
    </location>
</feature>
<gene>
    <name evidence="3" type="ORF">MYCIT1_LOCUS24154</name>
</gene>
<proteinExistence type="predicted"/>
<comment type="caution">
    <text evidence="3">The sequence shown here is derived from an EMBL/GenBank/DDBJ whole genome shotgun (WGS) entry which is preliminary data.</text>
</comment>
<dbReference type="EMBL" id="CAVNYO010000405">
    <property type="protein sequence ID" value="CAK5276028.1"/>
    <property type="molecule type" value="Genomic_DNA"/>
</dbReference>
<feature type="compositionally biased region" description="Low complexity" evidence="2">
    <location>
        <begin position="108"/>
        <end position="130"/>
    </location>
</feature>
<dbReference type="SUPFAM" id="SSF47823">
    <property type="entry name" value="lambda integrase-like, N-terminal domain"/>
    <property type="match status" value="1"/>
</dbReference>
<feature type="region of interest" description="Disordered" evidence="2">
    <location>
        <begin position="395"/>
        <end position="425"/>
    </location>
</feature>
<name>A0AAD2HHL2_9AGAR</name>
<evidence type="ECO:0000313" key="4">
    <source>
        <dbReference type="Proteomes" id="UP001295794"/>
    </source>
</evidence>
<dbReference type="Gene3D" id="1.10.150.130">
    <property type="match status" value="1"/>
</dbReference>
<protein>
    <recommendedName>
        <fullName evidence="5">Reverse transcriptase domain-containing protein</fullName>
    </recommendedName>
</protein>
<evidence type="ECO:0000256" key="1">
    <source>
        <dbReference type="ARBA" id="ARBA00023125"/>
    </source>
</evidence>
<feature type="region of interest" description="Disordered" evidence="2">
    <location>
        <begin position="81"/>
        <end position="167"/>
    </location>
</feature>
<evidence type="ECO:0000313" key="3">
    <source>
        <dbReference type="EMBL" id="CAK5276028.1"/>
    </source>
</evidence>
<keyword evidence="1" id="KW-0238">DNA-binding</keyword>
<dbReference type="AlphaFoldDB" id="A0AAD2HHL2"/>
<dbReference type="Proteomes" id="UP001295794">
    <property type="component" value="Unassembled WGS sequence"/>
</dbReference>
<dbReference type="SUPFAM" id="SSF56672">
    <property type="entry name" value="DNA/RNA polymerases"/>
    <property type="match status" value="1"/>
</dbReference>
<dbReference type="InterPro" id="IPR043128">
    <property type="entry name" value="Rev_trsase/Diguanyl_cyclase"/>
</dbReference>
<evidence type="ECO:0000256" key="2">
    <source>
        <dbReference type="SAM" id="MobiDB-lite"/>
    </source>
</evidence>
<dbReference type="InterPro" id="IPR043502">
    <property type="entry name" value="DNA/RNA_pol_sf"/>
</dbReference>
<dbReference type="PANTHER" id="PTHR33050">
    <property type="entry name" value="REVERSE TRANSCRIPTASE DOMAIN-CONTAINING PROTEIN"/>
    <property type="match status" value="1"/>
</dbReference>
<dbReference type="InterPro" id="IPR052055">
    <property type="entry name" value="Hepadnavirus_pol/RT"/>
</dbReference>
<dbReference type="GO" id="GO:0003677">
    <property type="term" value="F:DNA binding"/>
    <property type="evidence" value="ECO:0007669"/>
    <property type="project" value="UniProtKB-KW"/>
</dbReference>
<feature type="compositionally biased region" description="Polar residues" evidence="2">
    <location>
        <begin position="553"/>
        <end position="562"/>
    </location>
</feature>
<organism evidence="3 4">
    <name type="scientific">Mycena citricolor</name>
    <dbReference type="NCBI Taxonomy" id="2018698"/>
    <lineage>
        <taxon>Eukaryota</taxon>
        <taxon>Fungi</taxon>
        <taxon>Dikarya</taxon>
        <taxon>Basidiomycota</taxon>
        <taxon>Agaricomycotina</taxon>
        <taxon>Agaricomycetes</taxon>
        <taxon>Agaricomycetidae</taxon>
        <taxon>Agaricales</taxon>
        <taxon>Marasmiineae</taxon>
        <taxon>Mycenaceae</taxon>
        <taxon>Mycena</taxon>
    </lineage>
</organism>
<dbReference type="PANTHER" id="PTHR33050:SF7">
    <property type="entry name" value="RIBONUCLEASE H"/>
    <property type="match status" value="1"/>
</dbReference>
<sequence length="1061" mass="116928">MLRAYIHQQDAERAATHQAFLAAQAPIGGLDPSPFPCDHGYRGGGQPAVPQQQAFAQANAVQSLQQGLHLPPAYLSGAQQAPLSTQRQVPPHQQAPQHRPFPPSERLAPTQQPAGPQQAQAPWPQQAQAPWPQPPWQPIPAQGAHQPVPAPPPPAQVTAPPQCHSQPAYQFPPQNLPTFIDPATNETYTYRLAPISAHIADAPLFSHGPGLQFPSQPPAPLQPLTRLAEVNIQPCQPSFSQKVMQIMKGGWSKPLSLPDFHPKERHAEPSMQRASIGGFYFELVEQKRSSQPSIQTVDEVHQAIQSAADCALEFHPTNGPLLFRSIMKLQSFLHNSGELRFNSDVPRILAYWDEVETQFRAHGGNFCFGNIQLPILARLRQHDMQLEIERQALQESQRNARHEAIQASALPHPQSKTYAAPSADCATPPQTNTGGIAAPNTSHGCVDPTMVAASPRRLPISASVGASTQGSALALADSTTHARSAGPGPQDTRLLATLRNPVLRSKLFPVVTPLVADAWERHIAAMGRSDEFADVPKGIRNGFPHGLAPSPPLSNSHIPNNHQSALDHADVIDAYLLSEIALGRVSPGYNQSFIEQFIGFVNTSPLGVVQKDPSDPTSKFRMINDHSYPRNNPAIHSVNSRINKLDFPCTLSSWRACYRIIASAPSSTQASVFDVKSAFRNIPTLPADRPFTAISWRGLIFLDHVFSFGATSSPGVFDRLAELFVVLLKFYSAEEILKWVDDFVFFRKPVEIDLHNHPTYAIDESLFIDLAAELGFPWEMKKHSPFGDTFSYNGFDWCISSRTCTLPEKKRVKYLTRIRDWLAGGSTSRKESEVVVGTLNHLAVVAPEGRSRLVSLYRLSSAFNHLSNPFALPSPRAAHGNQPPDIEDDGIIPSMIMNAWAPSTRKKRIPITSLFQTFCEEEGVCALPASETTLCKFTLHRAGTIAGVTIRGAVAAIHAWHTQLGYVWNGGERLSACQKAAENLTPASSRFPKRPPFTMQHLETLAAKLSKDDPLDVAVFALATRIRRPHDIRRFRPRWPYYSFRLVLAVLTLHQDEGFQR</sequence>
<dbReference type="Gene3D" id="3.30.70.270">
    <property type="match status" value="1"/>
</dbReference>
<dbReference type="InterPro" id="IPR010998">
    <property type="entry name" value="Integrase_recombinase_N"/>
</dbReference>
<keyword evidence="4" id="KW-1185">Reference proteome</keyword>
<evidence type="ECO:0008006" key="5">
    <source>
        <dbReference type="Google" id="ProtNLM"/>
    </source>
</evidence>
<reference evidence="3" key="1">
    <citation type="submission" date="2023-11" db="EMBL/GenBank/DDBJ databases">
        <authorList>
            <person name="De Vega J J."/>
            <person name="De Vega J J."/>
        </authorList>
    </citation>
    <scope>NUCLEOTIDE SEQUENCE</scope>
</reference>
<dbReference type="Gene3D" id="3.10.10.10">
    <property type="entry name" value="HIV Type 1 Reverse Transcriptase, subunit A, domain 1"/>
    <property type="match status" value="1"/>
</dbReference>
<accession>A0AAD2HHL2</accession>